<dbReference type="PANTHER" id="PTHR43537:SF5">
    <property type="entry name" value="UXU OPERON TRANSCRIPTIONAL REGULATOR"/>
    <property type="match status" value="1"/>
</dbReference>
<dbReference type="EMBL" id="JBHSOW010000006">
    <property type="protein sequence ID" value="MFC5647707.1"/>
    <property type="molecule type" value="Genomic_DNA"/>
</dbReference>
<name>A0ABW0VPN2_9BACL</name>
<comment type="caution">
    <text evidence="5">The sequence shown here is derived from an EMBL/GenBank/DDBJ whole genome shotgun (WGS) entry which is preliminary data.</text>
</comment>
<evidence type="ECO:0000256" key="3">
    <source>
        <dbReference type="ARBA" id="ARBA00023163"/>
    </source>
</evidence>
<dbReference type="Proteomes" id="UP001596047">
    <property type="component" value="Unassembled WGS sequence"/>
</dbReference>
<dbReference type="SMART" id="SM00895">
    <property type="entry name" value="FCD"/>
    <property type="match status" value="1"/>
</dbReference>
<dbReference type="PROSITE" id="PS50949">
    <property type="entry name" value="HTH_GNTR"/>
    <property type="match status" value="1"/>
</dbReference>
<sequence>MMLKEIKTVGATDAVVRQLVELIKTGYFKPNQKLPNEMEFMEMLNVGRSTIREAKRSLASMNLIESHPGRGSFVREVSTLSLINEEMFGLIINDEEEMLHEARIILETQMALLAVKRATVEDIERMQRCVDKLAEAIERHTEIYELGNLFHRALSESSHNRVLIKLSDMLGELLSKIQRPTYEQKYDQNKEVSVHQNIVDAIRERDQWKTIEAMERHFDYVSEVAKKT</sequence>
<gene>
    <name evidence="5" type="ORF">ACFPYJ_00985</name>
</gene>
<keyword evidence="3" id="KW-0804">Transcription</keyword>
<dbReference type="InterPro" id="IPR036390">
    <property type="entry name" value="WH_DNA-bd_sf"/>
</dbReference>
<accession>A0ABW0VPN2</accession>
<evidence type="ECO:0000259" key="4">
    <source>
        <dbReference type="PROSITE" id="PS50949"/>
    </source>
</evidence>
<feature type="domain" description="HTH gntR-type" evidence="4">
    <location>
        <begin position="9"/>
        <end position="77"/>
    </location>
</feature>
<evidence type="ECO:0000313" key="5">
    <source>
        <dbReference type="EMBL" id="MFC5647707.1"/>
    </source>
</evidence>
<dbReference type="SUPFAM" id="SSF46785">
    <property type="entry name" value="Winged helix' DNA-binding domain"/>
    <property type="match status" value="1"/>
</dbReference>
<dbReference type="CDD" id="cd07377">
    <property type="entry name" value="WHTH_GntR"/>
    <property type="match status" value="1"/>
</dbReference>
<reference evidence="6" key="1">
    <citation type="journal article" date="2019" name="Int. J. Syst. Evol. Microbiol.">
        <title>The Global Catalogue of Microorganisms (GCM) 10K type strain sequencing project: providing services to taxonomists for standard genome sequencing and annotation.</title>
        <authorList>
            <consortium name="The Broad Institute Genomics Platform"/>
            <consortium name="The Broad Institute Genome Sequencing Center for Infectious Disease"/>
            <person name="Wu L."/>
            <person name="Ma J."/>
        </authorList>
    </citation>
    <scope>NUCLEOTIDE SEQUENCE [LARGE SCALE GENOMIC DNA]</scope>
    <source>
        <strain evidence="6">CGMCC 1.3240</strain>
    </source>
</reference>
<dbReference type="PANTHER" id="PTHR43537">
    <property type="entry name" value="TRANSCRIPTIONAL REGULATOR, GNTR FAMILY"/>
    <property type="match status" value="1"/>
</dbReference>
<dbReference type="InterPro" id="IPR008920">
    <property type="entry name" value="TF_FadR/GntR_C"/>
</dbReference>
<keyword evidence="1" id="KW-0805">Transcription regulation</keyword>
<dbReference type="SUPFAM" id="SSF48008">
    <property type="entry name" value="GntR ligand-binding domain-like"/>
    <property type="match status" value="1"/>
</dbReference>
<dbReference type="InterPro" id="IPR000524">
    <property type="entry name" value="Tscrpt_reg_HTH_GntR"/>
</dbReference>
<evidence type="ECO:0000313" key="6">
    <source>
        <dbReference type="Proteomes" id="UP001596047"/>
    </source>
</evidence>
<dbReference type="Pfam" id="PF07729">
    <property type="entry name" value="FCD"/>
    <property type="match status" value="1"/>
</dbReference>
<dbReference type="Gene3D" id="1.20.120.530">
    <property type="entry name" value="GntR ligand-binding domain-like"/>
    <property type="match status" value="1"/>
</dbReference>
<evidence type="ECO:0000256" key="1">
    <source>
        <dbReference type="ARBA" id="ARBA00023015"/>
    </source>
</evidence>
<evidence type="ECO:0000256" key="2">
    <source>
        <dbReference type="ARBA" id="ARBA00023125"/>
    </source>
</evidence>
<dbReference type="Pfam" id="PF00392">
    <property type="entry name" value="GntR"/>
    <property type="match status" value="1"/>
</dbReference>
<keyword evidence="2" id="KW-0238">DNA-binding</keyword>
<organism evidence="5 6">
    <name type="scientific">Paenibacillus solisilvae</name>
    <dbReference type="NCBI Taxonomy" id="2486751"/>
    <lineage>
        <taxon>Bacteria</taxon>
        <taxon>Bacillati</taxon>
        <taxon>Bacillota</taxon>
        <taxon>Bacilli</taxon>
        <taxon>Bacillales</taxon>
        <taxon>Paenibacillaceae</taxon>
        <taxon>Paenibacillus</taxon>
    </lineage>
</organism>
<dbReference type="RefSeq" id="WP_379186163.1">
    <property type="nucleotide sequence ID" value="NZ_JBHSOW010000006.1"/>
</dbReference>
<proteinExistence type="predicted"/>
<dbReference type="InterPro" id="IPR011711">
    <property type="entry name" value="GntR_C"/>
</dbReference>
<dbReference type="SMART" id="SM00345">
    <property type="entry name" value="HTH_GNTR"/>
    <property type="match status" value="1"/>
</dbReference>
<protein>
    <submittedName>
        <fullName evidence="5">FadR/GntR family transcriptional regulator</fullName>
    </submittedName>
</protein>
<dbReference type="Gene3D" id="1.10.10.10">
    <property type="entry name" value="Winged helix-like DNA-binding domain superfamily/Winged helix DNA-binding domain"/>
    <property type="match status" value="1"/>
</dbReference>
<dbReference type="InterPro" id="IPR036388">
    <property type="entry name" value="WH-like_DNA-bd_sf"/>
</dbReference>
<keyword evidence="6" id="KW-1185">Reference proteome</keyword>
<dbReference type="PRINTS" id="PR00035">
    <property type="entry name" value="HTHGNTR"/>
</dbReference>